<dbReference type="SUPFAM" id="SSF54821">
    <property type="entry name" value="Ribosomal protein S3 C-terminal domain"/>
    <property type="match status" value="1"/>
</dbReference>
<name>A0A1G1Z1M5_9BACT</name>
<comment type="subunit">
    <text evidence="8">Part of the 30S ribosomal subunit. Forms a tight complex with proteins S10 and S14.</text>
</comment>
<dbReference type="AlphaFoldDB" id="A0A1G1Z1M5"/>
<reference evidence="11 12" key="1">
    <citation type="journal article" date="2016" name="Nat. Commun.">
        <title>Thousands of microbial genomes shed light on interconnected biogeochemical processes in an aquifer system.</title>
        <authorList>
            <person name="Anantharaman K."/>
            <person name="Brown C.T."/>
            <person name="Hug L.A."/>
            <person name="Sharon I."/>
            <person name="Castelle C.J."/>
            <person name="Probst A.J."/>
            <person name="Thomas B.C."/>
            <person name="Singh A."/>
            <person name="Wilkins M.J."/>
            <person name="Karaoz U."/>
            <person name="Brodie E.L."/>
            <person name="Williams K.H."/>
            <person name="Hubbard S.S."/>
            <person name="Banfield J.F."/>
        </authorList>
    </citation>
    <scope>NUCLEOTIDE SEQUENCE [LARGE SCALE GENOMIC DNA]</scope>
</reference>
<keyword evidence="5 8" id="KW-0687">Ribonucleoprotein</keyword>
<dbReference type="PANTHER" id="PTHR11760">
    <property type="entry name" value="30S/40S RIBOSOMAL PROTEIN S3"/>
    <property type="match status" value="1"/>
</dbReference>
<dbReference type="Gene3D" id="3.30.300.20">
    <property type="match status" value="1"/>
</dbReference>
<dbReference type="GO" id="GO:0003729">
    <property type="term" value="F:mRNA binding"/>
    <property type="evidence" value="ECO:0007669"/>
    <property type="project" value="UniProtKB-UniRule"/>
</dbReference>
<dbReference type="InterPro" id="IPR018280">
    <property type="entry name" value="Ribosomal_uS3_CS"/>
</dbReference>
<keyword evidence="4 8" id="KW-0689">Ribosomal protein</keyword>
<dbReference type="InterPro" id="IPR009019">
    <property type="entry name" value="KH_sf_prok-type"/>
</dbReference>
<dbReference type="Pfam" id="PF07650">
    <property type="entry name" value="KH_2"/>
    <property type="match status" value="1"/>
</dbReference>
<dbReference type="GO" id="GO:0006412">
    <property type="term" value="P:translation"/>
    <property type="evidence" value="ECO:0007669"/>
    <property type="project" value="UniProtKB-UniRule"/>
</dbReference>
<dbReference type="EMBL" id="MHIW01000030">
    <property type="protein sequence ID" value="OGY58339.1"/>
    <property type="molecule type" value="Genomic_DNA"/>
</dbReference>
<dbReference type="GO" id="GO:0019843">
    <property type="term" value="F:rRNA binding"/>
    <property type="evidence" value="ECO:0007669"/>
    <property type="project" value="UniProtKB-UniRule"/>
</dbReference>
<evidence type="ECO:0000256" key="1">
    <source>
        <dbReference type="ARBA" id="ARBA00010761"/>
    </source>
</evidence>
<accession>A0A1G1Z1M5</accession>
<protein>
    <recommendedName>
        <fullName evidence="7 8">Small ribosomal subunit protein uS3</fullName>
    </recommendedName>
</protein>
<dbReference type="PANTHER" id="PTHR11760:SF19">
    <property type="entry name" value="SMALL RIBOSOMAL SUBUNIT PROTEIN US3C"/>
    <property type="match status" value="1"/>
</dbReference>
<dbReference type="InterPro" id="IPR001351">
    <property type="entry name" value="Ribosomal_uS3_C"/>
</dbReference>
<dbReference type="CDD" id="cd02412">
    <property type="entry name" value="KH-II_30S_S3"/>
    <property type="match status" value="1"/>
</dbReference>
<dbReference type="Gene3D" id="3.30.1140.32">
    <property type="entry name" value="Ribosomal protein S3, C-terminal domain"/>
    <property type="match status" value="1"/>
</dbReference>
<comment type="similarity">
    <text evidence="1 8 9">Belongs to the universal ribosomal protein uS3 family.</text>
</comment>
<dbReference type="SUPFAM" id="SSF54814">
    <property type="entry name" value="Prokaryotic type KH domain (KH-domain type II)"/>
    <property type="match status" value="1"/>
</dbReference>
<keyword evidence="3 8" id="KW-0694">RNA-binding</keyword>
<dbReference type="PROSITE" id="PS00548">
    <property type="entry name" value="RIBOSOMAL_S3"/>
    <property type="match status" value="1"/>
</dbReference>
<dbReference type="GO" id="GO:0022627">
    <property type="term" value="C:cytosolic small ribosomal subunit"/>
    <property type="evidence" value="ECO:0007669"/>
    <property type="project" value="TreeGrafter"/>
</dbReference>
<evidence type="ECO:0000313" key="11">
    <source>
        <dbReference type="EMBL" id="OGY58339.1"/>
    </source>
</evidence>
<evidence type="ECO:0000256" key="2">
    <source>
        <dbReference type="ARBA" id="ARBA00022730"/>
    </source>
</evidence>
<dbReference type="PROSITE" id="PS50823">
    <property type="entry name" value="KH_TYPE_2"/>
    <property type="match status" value="1"/>
</dbReference>
<proteinExistence type="inferred from homology"/>
<dbReference type="Proteomes" id="UP000178259">
    <property type="component" value="Unassembled WGS sequence"/>
</dbReference>
<dbReference type="GO" id="GO:0003735">
    <property type="term" value="F:structural constituent of ribosome"/>
    <property type="evidence" value="ECO:0007669"/>
    <property type="project" value="InterPro"/>
</dbReference>
<evidence type="ECO:0000256" key="9">
    <source>
        <dbReference type="RuleBase" id="RU003624"/>
    </source>
</evidence>
<evidence type="ECO:0000256" key="3">
    <source>
        <dbReference type="ARBA" id="ARBA00022884"/>
    </source>
</evidence>
<evidence type="ECO:0000256" key="7">
    <source>
        <dbReference type="ARBA" id="ARBA00035257"/>
    </source>
</evidence>
<evidence type="ECO:0000256" key="5">
    <source>
        <dbReference type="ARBA" id="ARBA00023274"/>
    </source>
</evidence>
<evidence type="ECO:0000256" key="6">
    <source>
        <dbReference type="ARBA" id="ARBA00024998"/>
    </source>
</evidence>
<evidence type="ECO:0000256" key="8">
    <source>
        <dbReference type="HAMAP-Rule" id="MF_01309"/>
    </source>
</evidence>
<evidence type="ECO:0000259" key="10">
    <source>
        <dbReference type="PROSITE" id="PS50823"/>
    </source>
</evidence>
<evidence type="ECO:0000256" key="4">
    <source>
        <dbReference type="ARBA" id="ARBA00022980"/>
    </source>
</evidence>
<dbReference type="FunFam" id="3.30.300.20:FF:000001">
    <property type="entry name" value="30S ribosomal protein S3"/>
    <property type="match status" value="1"/>
</dbReference>
<evidence type="ECO:0000313" key="12">
    <source>
        <dbReference type="Proteomes" id="UP000178259"/>
    </source>
</evidence>
<dbReference type="InterPro" id="IPR005704">
    <property type="entry name" value="Ribosomal_uS3_bac-typ"/>
</dbReference>
<feature type="domain" description="KH type-2" evidence="10">
    <location>
        <begin position="38"/>
        <end position="108"/>
    </location>
</feature>
<dbReference type="InterPro" id="IPR004087">
    <property type="entry name" value="KH_dom"/>
</dbReference>
<keyword evidence="2 8" id="KW-0699">rRNA-binding</keyword>
<dbReference type="InterPro" id="IPR015946">
    <property type="entry name" value="KH_dom-like_a/b"/>
</dbReference>
<dbReference type="InterPro" id="IPR057258">
    <property type="entry name" value="Ribosomal_uS3"/>
</dbReference>
<dbReference type="Pfam" id="PF00189">
    <property type="entry name" value="Ribosomal_S3_C"/>
    <property type="match status" value="1"/>
</dbReference>
<sequence>MANKIRPDSFRLGIIKSWNSRWINRKNLPSWLEEDEKMREIIMSKIGLAGIAGIEIERTSEKCKIFIKASRPGLVIGRGGKGIEDLTKLLEKVIRPKTALSLNVEELRRTEVSAAVLAQSIAWDLEKRMRFRRTMKKYLDSIMQNRNVYGAKIKLAGRLDGNEIARSEQLSRGKLPLSTLRANIDYGTATAFTTYGTIGIKVWVYKGDIFEKEKEK</sequence>
<dbReference type="InterPro" id="IPR036419">
    <property type="entry name" value="Ribosomal_S3_C_sf"/>
</dbReference>
<dbReference type="NCBIfam" id="TIGR01009">
    <property type="entry name" value="rpsC_bact"/>
    <property type="match status" value="1"/>
</dbReference>
<gene>
    <name evidence="8" type="primary">rpsC</name>
    <name evidence="11" type="ORF">A3E61_01220</name>
</gene>
<dbReference type="InterPro" id="IPR004044">
    <property type="entry name" value="KH_dom_type_2"/>
</dbReference>
<dbReference type="SMART" id="SM00322">
    <property type="entry name" value="KH"/>
    <property type="match status" value="1"/>
</dbReference>
<organism evidence="11 12">
    <name type="scientific">Candidatus Colwellbacteria bacterium RIFCSPHIGHO2_12_FULL_43_12</name>
    <dbReference type="NCBI Taxonomy" id="1797688"/>
    <lineage>
        <taxon>Bacteria</taxon>
        <taxon>Candidatus Colwelliibacteriota</taxon>
    </lineage>
</organism>
<comment type="function">
    <text evidence="6 8">Binds the lower part of the 30S subunit head. Binds mRNA in the 70S ribosome, positioning it for translation.</text>
</comment>
<dbReference type="HAMAP" id="MF_01309_B">
    <property type="entry name" value="Ribosomal_uS3_B"/>
    <property type="match status" value="1"/>
</dbReference>
<comment type="caution">
    <text evidence="11">The sequence shown here is derived from an EMBL/GenBank/DDBJ whole genome shotgun (WGS) entry which is preliminary data.</text>
</comment>